<protein>
    <submittedName>
        <fullName evidence="7">Voltage-dependent anion channel-domain-containing protein</fullName>
    </submittedName>
</protein>
<name>A0A136JHR3_9PEZI</name>
<gene>
    <name evidence="7" type="ORF">Micbo1qcDRAFT_199463</name>
</gene>
<feature type="transmembrane region" description="Helical" evidence="6">
    <location>
        <begin position="150"/>
        <end position="171"/>
    </location>
</feature>
<dbReference type="Proteomes" id="UP000070501">
    <property type="component" value="Unassembled WGS sequence"/>
</dbReference>
<evidence type="ECO:0000256" key="4">
    <source>
        <dbReference type="ARBA" id="ARBA00023136"/>
    </source>
</evidence>
<dbReference type="Gene3D" id="1.50.10.150">
    <property type="entry name" value="Voltage-dependent anion channel"/>
    <property type="match status" value="1"/>
</dbReference>
<evidence type="ECO:0000256" key="6">
    <source>
        <dbReference type="SAM" id="Phobius"/>
    </source>
</evidence>
<dbReference type="InParanoid" id="A0A136JHR3"/>
<feature type="compositionally biased region" description="Polar residues" evidence="5">
    <location>
        <begin position="52"/>
        <end position="64"/>
    </location>
</feature>
<dbReference type="PANTHER" id="PTHR31162:SF3">
    <property type="entry name" value="TRANSPORTER_MALIC ACID TRANSPORT PROTEIN, PUTATIVE-RELATED"/>
    <property type="match status" value="1"/>
</dbReference>
<evidence type="ECO:0000313" key="7">
    <source>
        <dbReference type="EMBL" id="KXJ96678.1"/>
    </source>
</evidence>
<feature type="compositionally biased region" description="Polar residues" evidence="5">
    <location>
        <begin position="1"/>
        <end position="18"/>
    </location>
</feature>
<dbReference type="PANTHER" id="PTHR31162">
    <property type="entry name" value="MALIC ACID TRANSPORT PROTEIN-RELATED"/>
    <property type="match status" value="1"/>
</dbReference>
<dbReference type="CDD" id="cd09317">
    <property type="entry name" value="TDT_Mae1_like"/>
    <property type="match status" value="1"/>
</dbReference>
<dbReference type="InterPro" id="IPR038665">
    <property type="entry name" value="Voltage-dep_anion_channel_sf"/>
</dbReference>
<feature type="transmembrane region" description="Helical" evidence="6">
    <location>
        <begin position="248"/>
        <end position="279"/>
    </location>
</feature>
<dbReference type="InterPro" id="IPR004695">
    <property type="entry name" value="SLAC1/Mae1/Ssu1/TehA"/>
</dbReference>
<dbReference type="STRING" id="196109.A0A136JHR3"/>
<evidence type="ECO:0000256" key="2">
    <source>
        <dbReference type="ARBA" id="ARBA00022692"/>
    </source>
</evidence>
<feature type="transmembrane region" description="Helical" evidence="6">
    <location>
        <begin position="183"/>
        <end position="205"/>
    </location>
</feature>
<keyword evidence="8" id="KW-1185">Reference proteome</keyword>
<keyword evidence="3 6" id="KW-1133">Transmembrane helix</keyword>
<keyword evidence="2 6" id="KW-0812">Transmembrane</keyword>
<evidence type="ECO:0000256" key="5">
    <source>
        <dbReference type="SAM" id="MobiDB-lite"/>
    </source>
</evidence>
<feature type="transmembrane region" description="Helical" evidence="6">
    <location>
        <begin position="374"/>
        <end position="394"/>
    </location>
</feature>
<keyword evidence="4 6" id="KW-0472">Membrane</keyword>
<feature type="transmembrane region" description="Helical" evidence="6">
    <location>
        <begin position="291"/>
        <end position="310"/>
    </location>
</feature>
<feature type="transmembrane region" description="Helical" evidence="6">
    <location>
        <begin position="107"/>
        <end position="129"/>
    </location>
</feature>
<dbReference type="OrthoDB" id="2901184at2759"/>
<evidence type="ECO:0000313" key="8">
    <source>
        <dbReference type="Proteomes" id="UP000070501"/>
    </source>
</evidence>
<proteinExistence type="predicted"/>
<feature type="transmembrane region" description="Helical" evidence="6">
    <location>
        <begin position="217"/>
        <end position="236"/>
    </location>
</feature>
<dbReference type="InterPro" id="IPR030185">
    <property type="entry name" value="Mae1"/>
</dbReference>
<comment type="subcellular location">
    <subcellularLocation>
        <location evidence="1">Membrane</location>
        <topology evidence="1">Multi-pass membrane protein</topology>
    </subcellularLocation>
</comment>
<feature type="compositionally biased region" description="Basic and acidic residues" evidence="5">
    <location>
        <begin position="41"/>
        <end position="51"/>
    </location>
</feature>
<dbReference type="GO" id="GO:0015140">
    <property type="term" value="F:malate transmembrane transporter activity"/>
    <property type="evidence" value="ECO:0007669"/>
    <property type="project" value="InterPro"/>
</dbReference>
<dbReference type="Pfam" id="PF03595">
    <property type="entry name" value="SLAC1"/>
    <property type="match status" value="1"/>
</dbReference>
<feature type="transmembrane region" description="Helical" evidence="6">
    <location>
        <begin position="400"/>
        <end position="423"/>
    </location>
</feature>
<evidence type="ECO:0000256" key="1">
    <source>
        <dbReference type="ARBA" id="ARBA00004141"/>
    </source>
</evidence>
<organism evidence="7 8">
    <name type="scientific">Microdochium bolleyi</name>
    <dbReference type="NCBI Taxonomy" id="196109"/>
    <lineage>
        <taxon>Eukaryota</taxon>
        <taxon>Fungi</taxon>
        <taxon>Dikarya</taxon>
        <taxon>Ascomycota</taxon>
        <taxon>Pezizomycotina</taxon>
        <taxon>Sordariomycetes</taxon>
        <taxon>Xylariomycetidae</taxon>
        <taxon>Xylariales</taxon>
        <taxon>Microdochiaceae</taxon>
        <taxon>Microdochium</taxon>
    </lineage>
</organism>
<evidence type="ECO:0000256" key="3">
    <source>
        <dbReference type="ARBA" id="ARBA00022989"/>
    </source>
</evidence>
<dbReference type="EMBL" id="KQ964245">
    <property type="protein sequence ID" value="KXJ96678.1"/>
    <property type="molecule type" value="Genomic_DNA"/>
</dbReference>
<accession>A0A136JHR3</accession>
<feature type="transmembrane region" description="Helical" evidence="6">
    <location>
        <begin position="83"/>
        <end position="101"/>
    </location>
</feature>
<dbReference type="AlphaFoldDB" id="A0A136JHR3"/>
<sequence length="440" mass="49130">MARGLTPSSLEASANGYVTPSEEFSAEGFPWSTARNGSSTTERRGWPDRSQESTQTRSLNQMVSRAQRREKGSKVGFRDRIRCYTWTWFTMTMATGVWNGYKADWLYYIGLAFYVFNICLFIMNCVFITMRFSMTPSSFIHSFTDQLESLFIPSVVVSIGTILINTCEYGIPRAPWLANVMVYFFWIYIAISLFASTGMYLILWSTQVFPVHTMTPVWIFPGYPLLMTAPLAGNLISSATLHSPPPQIPYVAIALTAVAVQGAGFLISLMICAAFLYRLMTQKLPTDNQRPGVFISIGPGGFTVAGLVLLGQSASYVIPASLQDGDHAVYIVRILSILVGLWVYGLSFWFFLVSVGSLWKYCIPGHRMPFQMTWYSFVFPKTALVTGTLALAQALSSPGFRLFGCVLAACLIVVWVTVFSIMVKSVIKKQLLWPKDDEDD</sequence>
<feature type="region of interest" description="Disordered" evidence="5">
    <location>
        <begin position="1"/>
        <end position="71"/>
    </location>
</feature>
<feature type="transmembrane region" description="Helical" evidence="6">
    <location>
        <begin position="330"/>
        <end position="353"/>
    </location>
</feature>
<dbReference type="GO" id="GO:0016020">
    <property type="term" value="C:membrane"/>
    <property type="evidence" value="ECO:0007669"/>
    <property type="project" value="UniProtKB-SubCell"/>
</dbReference>
<reference evidence="8" key="1">
    <citation type="submission" date="2016-02" db="EMBL/GenBank/DDBJ databases">
        <title>Draft genome sequence of Microdochium bolleyi, a fungal endophyte of beachgrass.</title>
        <authorList>
            <consortium name="DOE Joint Genome Institute"/>
            <person name="David A.S."/>
            <person name="May G."/>
            <person name="Haridas S."/>
            <person name="Lim J."/>
            <person name="Wang M."/>
            <person name="Labutti K."/>
            <person name="Lipzen A."/>
            <person name="Barry K."/>
            <person name="Grigoriev I.V."/>
        </authorList>
    </citation>
    <scope>NUCLEOTIDE SEQUENCE [LARGE SCALE GENOMIC DNA]</scope>
    <source>
        <strain evidence="8">J235TASD1</strain>
    </source>
</reference>